<reference evidence="1" key="1">
    <citation type="journal article" date="2014" name="Front. Microbiol.">
        <title>High frequency of phylogenetically diverse reductive dehalogenase-homologous genes in deep subseafloor sedimentary metagenomes.</title>
        <authorList>
            <person name="Kawai M."/>
            <person name="Futagami T."/>
            <person name="Toyoda A."/>
            <person name="Takaki Y."/>
            <person name="Nishi S."/>
            <person name="Hori S."/>
            <person name="Arai W."/>
            <person name="Tsubouchi T."/>
            <person name="Morono Y."/>
            <person name="Uchiyama I."/>
            <person name="Ito T."/>
            <person name="Fujiyama A."/>
            <person name="Inagaki F."/>
            <person name="Takami H."/>
        </authorList>
    </citation>
    <scope>NUCLEOTIDE SEQUENCE</scope>
    <source>
        <strain evidence="1">Expedition CK06-06</strain>
    </source>
</reference>
<name>X1EWA5_9ZZZZ</name>
<comment type="caution">
    <text evidence="1">The sequence shown here is derived from an EMBL/GenBank/DDBJ whole genome shotgun (WGS) entry which is preliminary data.</text>
</comment>
<evidence type="ECO:0000313" key="1">
    <source>
        <dbReference type="EMBL" id="GAH36857.1"/>
    </source>
</evidence>
<proteinExistence type="predicted"/>
<accession>X1EWA5</accession>
<dbReference type="AlphaFoldDB" id="X1EWA5"/>
<organism evidence="1">
    <name type="scientific">marine sediment metagenome</name>
    <dbReference type="NCBI Taxonomy" id="412755"/>
    <lineage>
        <taxon>unclassified sequences</taxon>
        <taxon>metagenomes</taxon>
        <taxon>ecological metagenomes</taxon>
    </lineage>
</organism>
<sequence length="163" mass="19251">MNLLWLPEKHYLFKNTYGQQIIDNREIFVSKFAYKSFSGYAYGQLHRMTYGAHQGYMGKKRRELVEKFGFDVKNACTLIRLLKMGMEFLVTGELQVDRPEKHQLIEIKKGLWTLEQVKKRADELFVGLEKAFIKSKLPNKPDYDKANKLLIEITEGYLIPKRR</sequence>
<gene>
    <name evidence="1" type="ORF">S03H2_13363</name>
</gene>
<protein>
    <submittedName>
        <fullName evidence="1">Uncharacterized protein</fullName>
    </submittedName>
</protein>
<dbReference type="EMBL" id="BARU01006785">
    <property type="protein sequence ID" value="GAH36857.1"/>
    <property type="molecule type" value="Genomic_DNA"/>
</dbReference>